<dbReference type="HOGENOM" id="CLU_259162_0_0_1"/>
<dbReference type="SUPFAM" id="SSF55785">
    <property type="entry name" value="PYP-like sensor domain (PAS domain)"/>
    <property type="match status" value="1"/>
</dbReference>
<dbReference type="InterPro" id="IPR000014">
    <property type="entry name" value="PAS"/>
</dbReference>
<accession>Q22AD1</accession>
<reference evidence="4" key="1">
    <citation type="journal article" date="2006" name="PLoS Biol.">
        <title>Macronuclear genome sequence of the ciliate Tetrahymena thermophila, a model eukaryote.</title>
        <authorList>
            <person name="Eisen J.A."/>
            <person name="Coyne R.S."/>
            <person name="Wu M."/>
            <person name="Wu D."/>
            <person name="Thiagarajan M."/>
            <person name="Wortman J.R."/>
            <person name="Badger J.H."/>
            <person name="Ren Q."/>
            <person name="Amedeo P."/>
            <person name="Jones K.M."/>
            <person name="Tallon L.J."/>
            <person name="Delcher A.L."/>
            <person name="Salzberg S.L."/>
            <person name="Silva J.C."/>
            <person name="Haas B.J."/>
            <person name="Majoros W.H."/>
            <person name="Farzad M."/>
            <person name="Carlton J.M."/>
            <person name="Smith R.K. Jr."/>
            <person name="Garg J."/>
            <person name="Pearlman R.E."/>
            <person name="Karrer K.M."/>
            <person name="Sun L."/>
            <person name="Manning G."/>
            <person name="Elde N.C."/>
            <person name="Turkewitz A.P."/>
            <person name="Asai D.J."/>
            <person name="Wilkes D.E."/>
            <person name="Wang Y."/>
            <person name="Cai H."/>
            <person name="Collins K."/>
            <person name="Stewart B.A."/>
            <person name="Lee S.R."/>
            <person name="Wilamowska K."/>
            <person name="Weinberg Z."/>
            <person name="Ruzzo W.L."/>
            <person name="Wloga D."/>
            <person name="Gaertig J."/>
            <person name="Frankel J."/>
            <person name="Tsao C.-C."/>
            <person name="Gorovsky M.A."/>
            <person name="Keeling P.J."/>
            <person name="Waller R.F."/>
            <person name="Patron N.J."/>
            <person name="Cherry J.M."/>
            <person name="Stover N.A."/>
            <person name="Krieger C.J."/>
            <person name="del Toro C."/>
            <person name="Ryder H.F."/>
            <person name="Williamson S.C."/>
            <person name="Barbeau R.A."/>
            <person name="Hamilton E.P."/>
            <person name="Orias E."/>
        </authorList>
    </citation>
    <scope>NUCLEOTIDE SEQUENCE [LARGE SCALE GENOMIC DNA]</scope>
    <source>
        <strain evidence="4">SB210</strain>
    </source>
</reference>
<evidence type="ECO:0000313" key="3">
    <source>
        <dbReference type="EMBL" id="EAR82243.2"/>
    </source>
</evidence>
<dbReference type="RefSeq" id="XP_001029906.2">
    <property type="nucleotide sequence ID" value="XM_001029906.2"/>
</dbReference>
<feature type="coiled-coil region" evidence="1">
    <location>
        <begin position="659"/>
        <end position="686"/>
    </location>
</feature>
<evidence type="ECO:0000313" key="4">
    <source>
        <dbReference type="Proteomes" id="UP000009168"/>
    </source>
</evidence>
<gene>
    <name evidence="3" type="ORF">TTHERM_01247780</name>
</gene>
<sequence>MMEVIVFNDKINDCNEKLKRAMLQIGQFYDFLSGHFIDLYQVQNMSLPIITLNEDLEQNLKELFQINALNFDLQYLTCIFTSILDFQNRKIKEFQEDAFDISQQKNGQQKRQNQIYQKAEKSCLLYMSLIEKEFIVKKTSKIFEKTFGFTSENIQGKQLNTLIPNLLKKHHNLMIQSFINEQSMDIINLGERNVFGLDDRGFVFPISLRIKLQLLENDLGVCALIQKKQQHFSYIFFEDEGIITDFSKKIFLDIFQTPVFKSERQINIFDLIPSLEELIKTQQSNIQVSTIMAVKQPTIFKNTKSDSHEKPIQSPKNNNNLFSQSSEIFHIKFRFLRLITKKKVNINLIEIDYYQKETDQIKKDIILDQLNKQQALKQQQDFQKMVQSQQTTEYMKSMQQQYFSTREFSQLFENQDQNQIKNKENEKNHLRNFQKCQTIKKNIANKIDLNPNLVEIQESQSQNNSLNQKMFQEINFFKNTENQSQKTYLELKCLSQNGNLDKQSIEIQFQNYPRGIPSNTFEQPEIISSPTIVSQDRLQFLINKSNEQQDIVFMPTQNFQSFSQNLQEILSPTILSQERQQILINQSNEQQDIIFLPAQNIQSLKQNLQEISSNNASNKFIIKNQSNVIQNKNKNIINSIDHPFLEEQILSEELQNLNREQTKKYFKEKEEMKQELKNEIASVNSSKFSTEEILKKKMIQRIKKAKYSNGLQLITFTGVGAFTILSIVSLIIYIQNLKSLDSFVQSFLKIDGAIFCFIDVMNFVGLINFQNLLGYGQFFIIDSLDLQNYEFNQIYFQQQRTLQDYNLNLQKLVLNNDSGDQLDELQKNMFQVQIYEAGFQKGDGFKQNSTITFKQSLQYTLMEFFYEIVFYYINYEEQQEGFIWGNIYNFKQRMKNLQQIVENYAQDQFNNMNLYQTFAIILFATINAVLISSILPLNILIQSQKEKILKLFGTFSPSSIEFQIEQIELGLHKIEQFNVLEQTNNSNDVFKSAQNQQKQIPQIKNLKFNSNLLSEQAQKYEKNLNNQVHRYIQRQLDRRNSLKQNPKSLQKIEFP</sequence>
<dbReference type="NCBIfam" id="TIGR00229">
    <property type="entry name" value="sensory_box"/>
    <property type="match status" value="1"/>
</dbReference>
<dbReference type="InParanoid" id="Q22AD1"/>
<dbReference type="InterPro" id="IPR052994">
    <property type="entry name" value="Tiny_macrocysts_regulators"/>
</dbReference>
<organism evidence="3 4">
    <name type="scientific">Tetrahymena thermophila (strain SB210)</name>
    <dbReference type="NCBI Taxonomy" id="312017"/>
    <lineage>
        <taxon>Eukaryota</taxon>
        <taxon>Sar</taxon>
        <taxon>Alveolata</taxon>
        <taxon>Ciliophora</taxon>
        <taxon>Intramacronucleata</taxon>
        <taxon>Oligohymenophorea</taxon>
        <taxon>Hymenostomatida</taxon>
        <taxon>Tetrahymenina</taxon>
        <taxon>Tetrahymenidae</taxon>
        <taxon>Tetrahymena</taxon>
    </lineage>
</organism>
<feature type="transmembrane region" description="Helical" evidence="2">
    <location>
        <begin position="746"/>
        <end position="769"/>
    </location>
</feature>
<evidence type="ECO:0000256" key="1">
    <source>
        <dbReference type="SAM" id="Coils"/>
    </source>
</evidence>
<keyword evidence="2" id="KW-1133">Transmembrane helix</keyword>
<evidence type="ECO:0000256" key="2">
    <source>
        <dbReference type="SAM" id="Phobius"/>
    </source>
</evidence>
<protein>
    <submittedName>
        <fullName evidence="3">PAS domain S-box protein</fullName>
    </submittedName>
</protein>
<keyword evidence="4" id="KW-1185">Reference proteome</keyword>
<dbReference type="PANTHER" id="PTHR31600">
    <property type="entry name" value="TINY MACROCYSTS PROTEIN B-RELATED"/>
    <property type="match status" value="1"/>
</dbReference>
<dbReference type="InterPro" id="IPR035965">
    <property type="entry name" value="PAS-like_dom_sf"/>
</dbReference>
<keyword evidence="2" id="KW-0472">Membrane</keyword>
<name>Q22AD1_TETTS</name>
<keyword evidence="1" id="KW-0175">Coiled coil</keyword>
<dbReference type="KEGG" id="tet:TTHERM_01247780"/>
<proteinExistence type="predicted"/>
<feature type="transmembrane region" description="Helical" evidence="2">
    <location>
        <begin position="713"/>
        <end position="734"/>
    </location>
</feature>
<dbReference type="AlphaFoldDB" id="Q22AD1"/>
<dbReference type="OrthoDB" id="299087at2759"/>
<dbReference type="EMBL" id="GG662538">
    <property type="protein sequence ID" value="EAR82243.2"/>
    <property type="molecule type" value="Genomic_DNA"/>
</dbReference>
<dbReference type="GeneID" id="7841294"/>
<dbReference type="Proteomes" id="UP000009168">
    <property type="component" value="Unassembled WGS sequence"/>
</dbReference>
<keyword evidence="2" id="KW-0812">Transmembrane</keyword>
<feature type="transmembrane region" description="Helical" evidence="2">
    <location>
        <begin position="918"/>
        <end position="941"/>
    </location>
</feature>
<dbReference type="PANTHER" id="PTHR31600:SF2">
    <property type="entry name" value="GAMETE ENRICHED GENE 10 PROTEIN-RELATED"/>
    <property type="match status" value="1"/>
</dbReference>